<sequence length="48" mass="5040">MAVGPGLEVAQLVDAPDGELEDLFSVPLSRDMPLENRLAGLGSPPYCV</sequence>
<name>A0ABR2UQT6_9PEZI</name>
<reference evidence="1 2" key="1">
    <citation type="journal article" date="2024" name="J. Plant Pathol.">
        <title>Sequence and assembly of the genome of Seiridium unicorne, isolate CBS 538.82, causal agent of cypress canker disease.</title>
        <authorList>
            <person name="Scali E."/>
            <person name="Rocca G.D."/>
            <person name="Danti R."/>
            <person name="Garbelotto M."/>
            <person name="Barberini S."/>
            <person name="Baroncelli R."/>
            <person name="Emiliani G."/>
        </authorList>
    </citation>
    <scope>NUCLEOTIDE SEQUENCE [LARGE SCALE GENOMIC DNA]</scope>
    <source>
        <strain evidence="1 2">BM-138-508</strain>
    </source>
</reference>
<evidence type="ECO:0000313" key="1">
    <source>
        <dbReference type="EMBL" id="KAK9416907.1"/>
    </source>
</evidence>
<proteinExistence type="predicted"/>
<accession>A0ABR2UQT6</accession>
<comment type="caution">
    <text evidence="1">The sequence shown here is derived from an EMBL/GenBank/DDBJ whole genome shotgun (WGS) entry which is preliminary data.</text>
</comment>
<organism evidence="1 2">
    <name type="scientific">Seiridium unicorne</name>
    <dbReference type="NCBI Taxonomy" id="138068"/>
    <lineage>
        <taxon>Eukaryota</taxon>
        <taxon>Fungi</taxon>
        <taxon>Dikarya</taxon>
        <taxon>Ascomycota</taxon>
        <taxon>Pezizomycotina</taxon>
        <taxon>Sordariomycetes</taxon>
        <taxon>Xylariomycetidae</taxon>
        <taxon>Amphisphaeriales</taxon>
        <taxon>Sporocadaceae</taxon>
        <taxon>Seiridium</taxon>
    </lineage>
</organism>
<evidence type="ECO:0000313" key="2">
    <source>
        <dbReference type="Proteomes" id="UP001408356"/>
    </source>
</evidence>
<keyword evidence="2" id="KW-1185">Reference proteome</keyword>
<protein>
    <recommendedName>
        <fullName evidence="3">Pheromone</fullName>
    </recommendedName>
</protein>
<gene>
    <name evidence="1" type="ORF">SUNI508_09379</name>
</gene>
<evidence type="ECO:0008006" key="3">
    <source>
        <dbReference type="Google" id="ProtNLM"/>
    </source>
</evidence>
<dbReference type="Proteomes" id="UP001408356">
    <property type="component" value="Unassembled WGS sequence"/>
</dbReference>
<dbReference type="EMBL" id="JARVKF010000403">
    <property type="protein sequence ID" value="KAK9416907.1"/>
    <property type="molecule type" value="Genomic_DNA"/>
</dbReference>